<sequence length="111" mass="12159">MSGGRRGGGGRTVGRGVLEKDLIESSSDSDASDGCRPRKVSADVFRVFLQFNLYVQPENVNCRVESFGAIINKFDEDKQKLVKEMGFAGLYALVDRSMVTVDGKEFRFGAA</sequence>
<organism evidence="2 3">
    <name type="scientific">Chenopodium quinoa</name>
    <name type="common">Quinoa</name>
    <dbReference type="NCBI Taxonomy" id="63459"/>
    <lineage>
        <taxon>Eukaryota</taxon>
        <taxon>Viridiplantae</taxon>
        <taxon>Streptophyta</taxon>
        <taxon>Embryophyta</taxon>
        <taxon>Tracheophyta</taxon>
        <taxon>Spermatophyta</taxon>
        <taxon>Magnoliopsida</taxon>
        <taxon>eudicotyledons</taxon>
        <taxon>Gunneridae</taxon>
        <taxon>Pentapetalae</taxon>
        <taxon>Caryophyllales</taxon>
        <taxon>Chenopodiaceae</taxon>
        <taxon>Chenopodioideae</taxon>
        <taxon>Atripliceae</taxon>
        <taxon>Chenopodium</taxon>
    </lineage>
</organism>
<keyword evidence="3" id="KW-1185">Reference proteome</keyword>
<reference evidence="2" key="1">
    <citation type="journal article" date="2017" name="Nature">
        <title>The genome of Chenopodium quinoa.</title>
        <authorList>
            <person name="Jarvis D.E."/>
            <person name="Ho Y.S."/>
            <person name="Lightfoot D.J."/>
            <person name="Schmoeckel S.M."/>
            <person name="Li B."/>
            <person name="Borm T.J.A."/>
            <person name="Ohyanagi H."/>
            <person name="Mineta K."/>
            <person name="Michell C.T."/>
            <person name="Saber N."/>
            <person name="Kharbatia N.M."/>
            <person name="Rupper R.R."/>
            <person name="Sharp A.R."/>
            <person name="Dally N."/>
            <person name="Boughton B.A."/>
            <person name="Woo Y.H."/>
            <person name="Gao G."/>
            <person name="Schijlen E.G.W.M."/>
            <person name="Guo X."/>
            <person name="Momin A.A."/>
            <person name="Negrao S."/>
            <person name="Al-Babili S."/>
            <person name="Gehring C."/>
            <person name="Roessner U."/>
            <person name="Jung C."/>
            <person name="Murphy K."/>
            <person name="Arold S.T."/>
            <person name="Gojobori T."/>
            <person name="van der Linden C.G."/>
            <person name="van Loo E.N."/>
            <person name="Jellen E.N."/>
            <person name="Maughan P.J."/>
            <person name="Tester M."/>
        </authorList>
    </citation>
    <scope>NUCLEOTIDE SEQUENCE [LARGE SCALE GENOMIC DNA]</scope>
    <source>
        <strain evidence="2">cv. PI 614886</strain>
    </source>
</reference>
<evidence type="ECO:0000313" key="2">
    <source>
        <dbReference type="EnsemblPlants" id="AUR62032698-RA:cds"/>
    </source>
</evidence>
<evidence type="ECO:0000256" key="1">
    <source>
        <dbReference type="SAM" id="MobiDB-lite"/>
    </source>
</evidence>
<evidence type="ECO:0000313" key="3">
    <source>
        <dbReference type="Proteomes" id="UP000596660"/>
    </source>
</evidence>
<feature type="compositionally biased region" description="Gly residues" evidence="1">
    <location>
        <begin position="1"/>
        <end position="13"/>
    </location>
</feature>
<dbReference type="AlphaFoldDB" id="A0A803MN47"/>
<proteinExistence type="predicted"/>
<name>A0A803MN47_CHEQI</name>
<dbReference type="Proteomes" id="UP000596660">
    <property type="component" value="Unplaced"/>
</dbReference>
<accession>A0A803MN47</accession>
<dbReference type="EnsemblPlants" id="AUR62032698-RA">
    <property type="protein sequence ID" value="AUR62032698-RA:cds"/>
    <property type="gene ID" value="AUR62032698"/>
</dbReference>
<feature type="region of interest" description="Disordered" evidence="1">
    <location>
        <begin position="1"/>
        <end position="37"/>
    </location>
</feature>
<reference evidence="2" key="2">
    <citation type="submission" date="2021-03" db="UniProtKB">
        <authorList>
            <consortium name="EnsemblPlants"/>
        </authorList>
    </citation>
    <scope>IDENTIFICATION</scope>
</reference>
<protein>
    <submittedName>
        <fullName evidence="2">Uncharacterized protein</fullName>
    </submittedName>
</protein>
<dbReference type="Gramene" id="AUR62032698-RA">
    <property type="protein sequence ID" value="AUR62032698-RA:cds"/>
    <property type="gene ID" value="AUR62032698"/>
</dbReference>